<keyword evidence="3" id="KW-0479">Metal-binding</keyword>
<dbReference type="AlphaFoldDB" id="A0A059FUT8"/>
<dbReference type="PATRIC" id="fig|1280950.3.peg.510"/>
<comment type="cofactor">
    <cofactor evidence="1">
        <name>Zn(2+)</name>
        <dbReference type="ChEBI" id="CHEBI:29105"/>
    </cofactor>
</comment>
<sequence length="269" mass="30388">MTDTKVYLLDFGTLVLDGYMMFWGRGPSGPFRFPCYGVLVEHKEGRFLFDTGYSKDWFDQNMPGLAQQTELQTVPGQLARIGLRPSDITHVVNSHMHVDHVGGNHLCTQACTLCHKKELESYKQPEIWEAHGYADRTALGTAAPDASPATPEPDDRVQDIVTPRFELLTGDNEIARGVHLFETPGHTPGHYSMMVELAGRRPMLFTGDACYTKRSLEENIIANAHTDVRDAHTSLQRLRDLAEQYDAELFYSHDPDAWRDWKPAPAHYS</sequence>
<protein>
    <submittedName>
        <fullName evidence="7">Zn-dependent hydrolase, glyoxylase</fullName>
    </submittedName>
</protein>
<dbReference type="GO" id="GO:0016787">
    <property type="term" value="F:hydrolase activity"/>
    <property type="evidence" value="ECO:0007669"/>
    <property type="project" value="UniProtKB-KW"/>
</dbReference>
<evidence type="ECO:0000259" key="6">
    <source>
        <dbReference type="SMART" id="SM00849"/>
    </source>
</evidence>
<evidence type="ECO:0000256" key="2">
    <source>
        <dbReference type="ARBA" id="ARBA00007749"/>
    </source>
</evidence>
<feature type="domain" description="Metallo-beta-lactamase" evidence="6">
    <location>
        <begin position="34"/>
        <end position="253"/>
    </location>
</feature>
<dbReference type="InterPro" id="IPR001279">
    <property type="entry name" value="Metallo-B-lactamas"/>
</dbReference>
<evidence type="ECO:0000256" key="5">
    <source>
        <dbReference type="ARBA" id="ARBA00022833"/>
    </source>
</evidence>
<dbReference type="OrthoDB" id="9773738at2"/>
<keyword evidence="8" id="KW-1185">Reference proteome</keyword>
<dbReference type="InterPro" id="IPR051013">
    <property type="entry name" value="MBL_superfamily_lactonases"/>
</dbReference>
<comment type="caution">
    <text evidence="7">The sequence shown here is derived from an EMBL/GenBank/DDBJ whole genome shotgun (WGS) entry which is preliminary data.</text>
</comment>
<organism evidence="7 8">
    <name type="scientific">Hyphomonas johnsonii MHS-2</name>
    <dbReference type="NCBI Taxonomy" id="1280950"/>
    <lineage>
        <taxon>Bacteria</taxon>
        <taxon>Pseudomonadati</taxon>
        <taxon>Pseudomonadota</taxon>
        <taxon>Alphaproteobacteria</taxon>
        <taxon>Hyphomonadales</taxon>
        <taxon>Hyphomonadaceae</taxon>
        <taxon>Hyphomonas</taxon>
    </lineage>
</organism>
<dbReference type="STRING" id="1280950.HJO_02500"/>
<dbReference type="GO" id="GO:0046872">
    <property type="term" value="F:metal ion binding"/>
    <property type="evidence" value="ECO:0007669"/>
    <property type="project" value="UniProtKB-KW"/>
</dbReference>
<dbReference type="SMART" id="SM00849">
    <property type="entry name" value="Lactamase_B"/>
    <property type="match status" value="1"/>
</dbReference>
<dbReference type="Gene3D" id="3.60.15.10">
    <property type="entry name" value="Ribonuclease Z/Hydroxyacylglutathione hydrolase-like"/>
    <property type="match status" value="1"/>
</dbReference>
<accession>A0A059FUT8</accession>
<evidence type="ECO:0000256" key="3">
    <source>
        <dbReference type="ARBA" id="ARBA00022723"/>
    </source>
</evidence>
<dbReference type="InterPro" id="IPR036866">
    <property type="entry name" value="RibonucZ/Hydroxyglut_hydro"/>
</dbReference>
<dbReference type="PANTHER" id="PTHR42978">
    <property type="entry name" value="QUORUM-QUENCHING LACTONASE YTNP-RELATED-RELATED"/>
    <property type="match status" value="1"/>
</dbReference>
<gene>
    <name evidence="7" type="ORF">HJO_02500</name>
</gene>
<dbReference type="Pfam" id="PF00753">
    <property type="entry name" value="Lactamase_B"/>
    <property type="match status" value="1"/>
</dbReference>
<dbReference type="PANTHER" id="PTHR42978:SF2">
    <property type="entry name" value="102 KBASES UNSTABLE REGION: FROM 1 TO 119443"/>
    <property type="match status" value="1"/>
</dbReference>
<evidence type="ECO:0000256" key="1">
    <source>
        <dbReference type="ARBA" id="ARBA00001947"/>
    </source>
</evidence>
<evidence type="ECO:0000313" key="8">
    <source>
        <dbReference type="Proteomes" id="UP000025171"/>
    </source>
</evidence>
<keyword evidence="5" id="KW-0862">Zinc</keyword>
<keyword evidence="4 7" id="KW-0378">Hydrolase</keyword>
<comment type="similarity">
    <text evidence="2">Belongs to the metallo-beta-lactamase superfamily.</text>
</comment>
<dbReference type="RefSeq" id="WP_035613192.1">
    <property type="nucleotide sequence ID" value="NZ_ARYK01000001.1"/>
</dbReference>
<dbReference type="SUPFAM" id="SSF56281">
    <property type="entry name" value="Metallo-hydrolase/oxidoreductase"/>
    <property type="match status" value="1"/>
</dbReference>
<proteinExistence type="inferred from homology"/>
<dbReference type="eggNOG" id="COG0491">
    <property type="taxonomic scope" value="Bacteria"/>
</dbReference>
<dbReference type="EMBL" id="ARYK01000001">
    <property type="protein sequence ID" value="KCZ94208.1"/>
    <property type="molecule type" value="Genomic_DNA"/>
</dbReference>
<dbReference type="CDD" id="cd07729">
    <property type="entry name" value="AHL_lactonase_MBL-fold"/>
    <property type="match status" value="1"/>
</dbReference>
<evidence type="ECO:0000256" key="4">
    <source>
        <dbReference type="ARBA" id="ARBA00022801"/>
    </source>
</evidence>
<dbReference type="Proteomes" id="UP000025171">
    <property type="component" value="Unassembled WGS sequence"/>
</dbReference>
<evidence type="ECO:0000313" key="7">
    <source>
        <dbReference type="EMBL" id="KCZ94208.1"/>
    </source>
</evidence>
<reference evidence="7 8" key="1">
    <citation type="journal article" date="2014" name="Antonie Van Leeuwenhoek">
        <title>Hyphomonas beringensis sp. nov. and Hyphomonas chukchiensis sp. nov., isolated from surface seawater of the Bering Sea and Chukchi Sea.</title>
        <authorList>
            <person name="Li C."/>
            <person name="Lai Q."/>
            <person name="Li G."/>
            <person name="Dong C."/>
            <person name="Wang J."/>
            <person name="Liao Y."/>
            <person name="Shao Z."/>
        </authorList>
    </citation>
    <scope>NUCLEOTIDE SEQUENCE [LARGE SCALE GENOMIC DNA]</scope>
    <source>
        <strain evidence="7 8">MHS-2</strain>
    </source>
</reference>
<name>A0A059FUT8_9PROT</name>